<name>A0A2K8YW08_9BACT</name>
<dbReference type="InterPro" id="IPR011042">
    <property type="entry name" value="6-blade_b-propeller_TolB-like"/>
</dbReference>
<dbReference type="PANTHER" id="PTHR10009">
    <property type="entry name" value="PROTEIN YELLOW-RELATED"/>
    <property type="match status" value="1"/>
</dbReference>
<comment type="subcellular location">
    <subcellularLocation>
        <location evidence="1">Secreted</location>
    </subcellularLocation>
</comment>
<evidence type="ECO:0000313" key="5">
    <source>
        <dbReference type="Proteomes" id="UP000232883"/>
    </source>
</evidence>
<dbReference type="GO" id="GO:0005576">
    <property type="term" value="C:extracellular region"/>
    <property type="evidence" value="ECO:0007669"/>
    <property type="project" value="UniProtKB-SubCell"/>
</dbReference>
<evidence type="ECO:0000256" key="3">
    <source>
        <dbReference type="SAM" id="SignalP"/>
    </source>
</evidence>
<accession>A0A2K8YW08</accession>
<feature type="signal peptide" evidence="3">
    <location>
        <begin position="1"/>
        <end position="26"/>
    </location>
</feature>
<dbReference type="Proteomes" id="UP000232883">
    <property type="component" value="Chromosome"/>
</dbReference>
<keyword evidence="5" id="KW-1185">Reference proteome</keyword>
<keyword evidence="3" id="KW-0732">Signal</keyword>
<dbReference type="Gene3D" id="2.120.10.30">
    <property type="entry name" value="TolB, C-terminal domain"/>
    <property type="match status" value="1"/>
</dbReference>
<reference evidence="4 5" key="1">
    <citation type="submission" date="2017-11" db="EMBL/GenBank/DDBJ databases">
        <title>Taxonomic description and genome sequences of Spirosoma HA7 sp. nov., isolated from pollen microhabitat of Corylus avellana.</title>
        <authorList>
            <person name="Ambika Manirajan B."/>
            <person name="Suarez C."/>
            <person name="Ratering S."/>
            <person name="Geissler-Plaum R."/>
            <person name="Cardinale M."/>
            <person name="Sylvia S."/>
        </authorList>
    </citation>
    <scope>NUCLEOTIDE SEQUENCE [LARGE SCALE GENOMIC DNA]</scope>
    <source>
        <strain evidence="4 5">HA7</strain>
    </source>
</reference>
<dbReference type="InterPro" id="IPR017996">
    <property type="entry name" value="MRJP/yellow-related"/>
</dbReference>
<evidence type="ECO:0000256" key="1">
    <source>
        <dbReference type="ARBA" id="ARBA00004613"/>
    </source>
</evidence>
<feature type="chain" id="PRO_5014772108" description="Gluconolactonase" evidence="3">
    <location>
        <begin position="27"/>
        <end position="372"/>
    </location>
</feature>
<dbReference type="SUPFAM" id="SSF63829">
    <property type="entry name" value="Calcium-dependent phosphotriesterase"/>
    <property type="match status" value="1"/>
</dbReference>
<dbReference type="Pfam" id="PF03022">
    <property type="entry name" value="MRJP"/>
    <property type="match status" value="1"/>
</dbReference>
<evidence type="ECO:0000313" key="4">
    <source>
        <dbReference type="EMBL" id="AUD01806.1"/>
    </source>
</evidence>
<gene>
    <name evidence="4" type="ORF">CWM47_08220</name>
</gene>
<dbReference type="AlphaFoldDB" id="A0A2K8YW08"/>
<evidence type="ECO:0008006" key="6">
    <source>
        <dbReference type="Google" id="ProtNLM"/>
    </source>
</evidence>
<organism evidence="4 5">
    <name type="scientific">Spirosoma pollinicola</name>
    <dbReference type="NCBI Taxonomy" id="2057025"/>
    <lineage>
        <taxon>Bacteria</taxon>
        <taxon>Pseudomonadati</taxon>
        <taxon>Bacteroidota</taxon>
        <taxon>Cytophagia</taxon>
        <taxon>Cytophagales</taxon>
        <taxon>Cytophagaceae</taxon>
        <taxon>Spirosoma</taxon>
    </lineage>
</organism>
<evidence type="ECO:0000256" key="2">
    <source>
        <dbReference type="ARBA" id="ARBA00022525"/>
    </source>
</evidence>
<protein>
    <recommendedName>
        <fullName evidence="6">Gluconolactonase</fullName>
    </recommendedName>
</protein>
<dbReference type="PANTHER" id="PTHR10009:SF18">
    <property type="entry name" value="PROTEIN YELLOW-LIKE PROTEIN"/>
    <property type="match status" value="1"/>
</dbReference>
<dbReference type="EMBL" id="CP025096">
    <property type="protein sequence ID" value="AUD01806.1"/>
    <property type="molecule type" value="Genomic_DNA"/>
</dbReference>
<dbReference type="KEGG" id="spir:CWM47_08220"/>
<proteinExistence type="predicted"/>
<keyword evidence="2" id="KW-0964">Secreted</keyword>
<sequence>MPLKFCPRIALVVSLILPLVAQVVLAQSPKMEPVFQDNTYQITGVAVSKQGRVFVNYPYWTDTYRYAVAEVGKDGSVKPYPTATYNTWREGQAVSPDKWICVQSVHVDAKDRLWIVDAASPKQNGVVGGAHRLVCLNLATNQVEKVFPMQGIVGSDSYLNDIRVDTDHEVAYVTESKQGGIVVVDMKSGKTRLLLKNDSSVKADPSYKFVIDGRELRDNLGPVRFQSDGLALTPDFTYLYYKPLSDNKLYRIKTEHLRDSALSAQEVSARVEDLGQVASTDGMITDNNGNLYLGDDQTYTLYRIPGASSSGTFKPTKQVLLTDKNRLMWPDSYALYNGYLYLTTSHIQHMAKHNGGKSTRKGPYEVLRLKIE</sequence>